<name>A0A9D2NNL8_9FIRM</name>
<accession>A0A9D2NNL8</accession>
<dbReference type="InterPro" id="IPR002611">
    <property type="entry name" value="IstB_ATP-bd"/>
</dbReference>
<comment type="caution">
    <text evidence="2">The sequence shown here is derived from an EMBL/GenBank/DDBJ whole genome shotgun (WGS) entry which is preliminary data.</text>
</comment>
<dbReference type="InterPro" id="IPR027417">
    <property type="entry name" value="P-loop_NTPase"/>
</dbReference>
<dbReference type="Proteomes" id="UP000823896">
    <property type="component" value="Unassembled WGS sequence"/>
</dbReference>
<evidence type="ECO:0000313" key="2">
    <source>
        <dbReference type="EMBL" id="HJC35740.1"/>
    </source>
</evidence>
<dbReference type="PANTHER" id="PTHR30050">
    <property type="entry name" value="CHROMOSOMAL REPLICATION INITIATOR PROTEIN DNAA"/>
    <property type="match status" value="1"/>
</dbReference>
<dbReference type="Gene3D" id="3.40.50.300">
    <property type="entry name" value="P-loop containing nucleotide triphosphate hydrolases"/>
    <property type="match status" value="1"/>
</dbReference>
<gene>
    <name evidence="2" type="ORF">H9702_01235</name>
</gene>
<reference evidence="2" key="1">
    <citation type="journal article" date="2021" name="PeerJ">
        <title>Extensive microbial diversity within the chicken gut microbiome revealed by metagenomics and culture.</title>
        <authorList>
            <person name="Gilroy R."/>
            <person name="Ravi A."/>
            <person name="Getino M."/>
            <person name="Pursley I."/>
            <person name="Horton D.L."/>
            <person name="Alikhan N.F."/>
            <person name="Baker D."/>
            <person name="Gharbi K."/>
            <person name="Hall N."/>
            <person name="Watson M."/>
            <person name="Adriaenssens E.M."/>
            <person name="Foster-Nyarko E."/>
            <person name="Jarju S."/>
            <person name="Secka A."/>
            <person name="Antonio M."/>
            <person name="Oren A."/>
            <person name="Chaudhuri R.R."/>
            <person name="La Ragione R."/>
            <person name="Hildebrand F."/>
            <person name="Pallen M.J."/>
        </authorList>
    </citation>
    <scope>NUCLEOTIDE SEQUENCE</scope>
    <source>
        <strain evidence="2">CHK187-11901</strain>
    </source>
</reference>
<dbReference type="EMBL" id="DWWM01000006">
    <property type="protein sequence ID" value="HJC35740.1"/>
    <property type="molecule type" value="Genomic_DNA"/>
</dbReference>
<dbReference type="GO" id="GO:0005524">
    <property type="term" value="F:ATP binding"/>
    <property type="evidence" value="ECO:0007669"/>
    <property type="project" value="UniProtKB-KW"/>
</dbReference>
<reference evidence="2" key="2">
    <citation type="submission" date="2021-04" db="EMBL/GenBank/DDBJ databases">
        <authorList>
            <person name="Gilroy R."/>
        </authorList>
    </citation>
    <scope>NUCLEOTIDE SEQUENCE</scope>
    <source>
        <strain evidence="2">CHK187-11901</strain>
    </source>
</reference>
<feature type="domain" description="IstB-like ATP-binding" evidence="1">
    <location>
        <begin position="101"/>
        <end position="268"/>
    </location>
</feature>
<dbReference type="GO" id="GO:0006260">
    <property type="term" value="P:DNA replication"/>
    <property type="evidence" value="ECO:0007669"/>
    <property type="project" value="TreeGrafter"/>
</dbReference>
<sequence length="303" mass="34507">MEEVSFDIAMSEAAKAAKEALVRRLHKEPRVLAFLRDHQLDEAFIDTHSGMLKQWLDTLDHCGRCQGLAFCVHEPRGHYLDLTYDGILAYGLRACAHYNDERARLSHQRHYAVMDFAKQDLRIDLTTLDVSKESAEYKEVYSALIAHLLQEKKERGFYLAGPPGVGKSYLCIGICNYFARKGLRVAFVNVPHLISSLKLLFSDSEAMEEKLTRISDADVAVFDDIGGESMTAWSRDEVLLTLLDARMNHHRLTYFTSNYTMDELQARFALANGRHKEAVAALRVLERVKALSVEKKLKGRSRR</sequence>
<dbReference type="SUPFAM" id="SSF52540">
    <property type="entry name" value="P-loop containing nucleoside triphosphate hydrolases"/>
    <property type="match status" value="1"/>
</dbReference>
<proteinExistence type="predicted"/>
<dbReference type="AlphaFoldDB" id="A0A9D2NNL8"/>
<keyword evidence="2" id="KW-0547">Nucleotide-binding</keyword>
<dbReference type="Pfam" id="PF01695">
    <property type="entry name" value="IstB_IS21"/>
    <property type="match status" value="1"/>
</dbReference>
<evidence type="ECO:0000259" key="1">
    <source>
        <dbReference type="Pfam" id="PF01695"/>
    </source>
</evidence>
<evidence type="ECO:0000313" key="3">
    <source>
        <dbReference type="Proteomes" id="UP000823896"/>
    </source>
</evidence>
<keyword evidence="2" id="KW-0067">ATP-binding</keyword>
<dbReference type="CDD" id="cd00009">
    <property type="entry name" value="AAA"/>
    <property type="match status" value="1"/>
</dbReference>
<protein>
    <submittedName>
        <fullName evidence="2">ATP-binding protein</fullName>
    </submittedName>
</protein>
<dbReference type="PANTHER" id="PTHR30050:SF4">
    <property type="entry name" value="ATP-BINDING PROTEIN RV3427C IN INSERTION SEQUENCE-RELATED"/>
    <property type="match status" value="1"/>
</dbReference>
<organism evidence="2 3">
    <name type="scientific">Candidatus Merdibacter merdavium</name>
    <dbReference type="NCBI Taxonomy" id="2838692"/>
    <lineage>
        <taxon>Bacteria</taxon>
        <taxon>Bacillati</taxon>
        <taxon>Bacillota</taxon>
        <taxon>Erysipelotrichia</taxon>
        <taxon>Erysipelotrichales</taxon>
        <taxon>Erysipelotrichaceae</taxon>
        <taxon>Merdibacter</taxon>
    </lineage>
</organism>